<dbReference type="PANTHER" id="PTHR33053">
    <property type="entry name" value="PROTEIN, PUTATIVE-RELATED"/>
    <property type="match status" value="1"/>
</dbReference>
<evidence type="ECO:0008006" key="3">
    <source>
        <dbReference type="Google" id="ProtNLM"/>
    </source>
</evidence>
<accession>A0A5N4AXK3</accession>
<protein>
    <recommendedName>
        <fullName evidence="3">Transposase domain-containing protein</fullName>
    </recommendedName>
</protein>
<dbReference type="Proteomes" id="UP000327044">
    <property type="component" value="Unassembled WGS sequence"/>
</dbReference>
<dbReference type="PANTHER" id="PTHR33053:SF24">
    <property type="entry name" value="TRANSPOSASE DOMAIN-CONTAINING PROTEIN"/>
    <property type="match status" value="1"/>
</dbReference>
<dbReference type="InParanoid" id="A0A5N4AXK3"/>
<keyword evidence="2" id="KW-1185">Reference proteome</keyword>
<evidence type="ECO:0000313" key="1">
    <source>
        <dbReference type="EMBL" id="KAB0802069.1"/>
    </source>
</evidence>
<sequence>MVCHYSKALLKPKSFSLFLKDFVDEAVDLCSNGLLFNNEHFTVEIIGFVCDAPAKSEVLGIKGHGGYSYCTKCSVRGITSTHKRVFLETDCPIRTHEDFINWADSSYRLNDTPLVQIPQLHFVNSIVLDYMHLVCLGVMRTMLNTWCNGDLPHKLSYNNISIVSEHLLVLSKSTPCEFARKPRDLKLIHRFKATEFRMFLLYFGPIVLKDILNSDKYNNFLTLHVAISISCSKCSPANTHIHYT</sequence>
<dbReference type="EMBL" id="VVIM01000002">
    <property type="protein sequence ID" value="KAB0802069.1"/>
    <property type="molecule type" value="Genomic_DNA"/>
</dbReference>
<dbReference type="AlphaFoldDB" id="A0A5N4AXK3"/>
<gene>
    <name evidence="1" type="ORF">PPYR_04255</name>
</gene>
<name>A0A5N4AXK3_PHOPY</name>
<proteinExistence type="predicted"/>
<comment type="caution">
    <text evidence="1">The sequence shown here is derived from an EMBL/GenBank/DDBJ whole genome shotgun (WGS) entry which is preliminary data.</text>
</comment>
<reference evidence="1 2" key="1">
    <citation type="journal article" date="2018" name="Elife">
        <title>Firefly genomes illuminate parallel origins of bioluminescence in beetles.</title>
        <authorList>
            <person name="Fallon T.R."/>
            <person name="Lower S.E."/>
            <person name="Chang C.H."/>
            <person name="Bessho-Uehara M."/>
            <person name="Martin G.J."/>
            <person name="Bewick A.J."/>
            <person name="Behringer M."/>
            <person name="Debat H.J."/>
            <person name="Wong I."/>
            <person name="Day J.C."/>
            <person name="Suvorov A."/>
            <person name="Silva C.J."/>
            <person name="Stanger-Hall K.F."/>
            <person name="Hall D.W."/>
            <person name="Schmitz R.J."/>
            <person name="Nelson D.R."/>
            <person name="Lewis S.M."/>
            <person name="Shigenobu S."/>
            <person name="Bybee S.M."/>
            <person name="Larracuente A.M."/>
            <person name="Oba Y."/>
            <person name="Weng J.K."/>
        </authorList>
    </citation>
    <scope>NUCLEOTIDE SEQUENCE [LARGE SCALE GENOMIC DNA]</scope>
    <source>
        <strain evidence="1">1611_PpyrPB1</strain>
        <tissue evidence="1">Whole body</tissue>
    </source>
</reference>
<organism evidence="1 2">
    <name type="scientific">Photinus pyralis</name>
    <name type="common">Common eastern firefly</name>
    <name type="synonym">Lampyris pyralis</name>
    <dbReference type="NCBI Taxonomy" id="7054"/>
    <lineage>
        <taxon>Eukaryota</taxon>
        <taxon>Metazoa</taxon>
        <taxon>Ecdysozoa</taxon>
        <taxon>Arthropoda</taxon>
        <taxon>Hexapoda</taxon>
        <taxon>Insecta</taxon>
        <taxon>Pterygota</taxon>
        <taxon>Neoptera</taxon>
        <taxon>Endopterygota</taxon>
        <taxon>Coleoptera</taxon>
        <taxon>Polyphaga</taxon>
        <taxon>Elateriformia</taxon>
        <taxon>Elateroidea</taxon>
        <taxon>Lampyridae</taxon>
        <taxon>Lampyrinae</taxon>
        <taxon>Photinus</taxon>
    </lineage>
</organism>
<evidence type="ECO:0000313" key="2">
    <source>
        <dbReference type="Proteomes" id="UP000327044"/>
    </source>
</evidence>